<gene>
    <name evidence="2" type="ORF">N658DRAFT_88240</name>
</gene>
<comment type="caution">
    <text evidence="2">The sequence shown here is derived from an EMBL/GenBank/DDBJ whole genome shotgun (WGS) entry which is preliminary data.</text>
</comment>
<sequence>MCQIGGKWKAAARRTQTGGHDSGKHSNGAVEHGALHLLTALSAEPGSRGWAKLQCMFSFMRRDDKSELLQSQWIRRQINLSPNVLVDTVEVALCSRRHTASQQELTQILLMLVNLQSGKLGMLLWHSSVDSSDHSMTNIVPAASSVPQEGQRSSRPRKETPRPD</sequence>
<dbReference type="Proteomes" id="UP001305647">
    <property type="component" value="Unassembled WGS sequence"/>
</dbReference>
<feature type="region of interest" description="Disordered" evidence="1">
    <location>
        <begin position="1"/>
        <end position="28"/>
    </location>
</feature>
<organism evidence="2 3">
    <name type="scientific">Parathielavia hyrcaniae</name>
    <dbReference type="NCBI Taxonomy" id="113614"/>
    <lineage>
        <taxon>Eukaryota</taxon>
        <taxon>Fungi</taxon>
        <taxon>Dikarya</taxon>
        <taxon>Ascomycota</taxon>
        <taxon>Pezizomycotina</taxon>
        <taxon>Sordariomycetes</taxon>
        <taxon>Sordariomycetidae</taxon>
        <taxon>Sordariales</taxon>
        <taxon>Chaetomiaceae</taxon>
        <taxon>Parathielavia</taxon>
    </lineage>
</organism>
<protein>
    <submittedName>
        <fullName evidence="2">Uncharacterized protein</fullName>
    </submittedName>
</protein>
<reference evidence="2" key="1">
    <citation type="journal article" date="2023" name="Mol. Phylogenet. Evol.">
        <title>Genome-scale phylogeny and comparative genomics of the fungal order Sordariales.</title>
        <authorList>
            <person name="Hensen N."/>
            <person name="Bonometti L."/>
            <person name="Westerberg I."/>
            <person name="Brannstrom I.O."/>
            <person name="Guillou S."/>
            <person name="Cros-Aarteil S."/>
            <person name="Calhoun S."/>
            <person name="Haridas S."/>
            <person name="Kuo A."/>
            <person name="Mondo S."/>
            <person name="Pangilinan J."/>
            <person name="Riley R."/>
            <person name="LaButti K."/>
            <person name="Andreopoulos B."/>
            <person name="Lipzen A."/>
            <person name="Chen C."/>
            <person name="Yan M."/>
            <person name="Daum C."/>
            <person name="Ng V."/>
            <person name="Clum A."/>
            <person name="Steindorff A."/>
            <person name="Ohm R.A."/>
            <person name="Martin F."/>
            <person name="Silar P."/>
            <person name="Natvig D.O."/>
            <person name="Lalanne C."/>
            <person name="Gautier V."/>
            <person name="Ament-Velasquez S.L."/>
            <person name="Kruys A."/>
            <person name="Hutchinson M.I."/>
            <person name="Powell A.J."/>
            <person name="Barry K."/>
            <person name="Miller A.N."/>
            <person name="Grigoriev I.V."/>
            <person name="Debuchy R."/>
            <person name="Gladieux P."/>
            <person name="Hiltunen Thoren M."/>
            <person name="Johannesson H."/>
        </authorList>
    </citation>
    <scope>NUCLEOTIDE SEQUENCE</scope>
    <source>
        <strain evidence="2">CBS 757.83</strain>
    </source>
</reference>
<dbReference type="AlphaFoldDB" id="A0AAN6Q4P1"/>
<evidence type="ECO:0000313" key="2">
    <source>
        <dbReference type="EMBL" id="KAK4100921.1"/>
    </source>
</evidence>
<keyword evidence="3" id="KW-1185">Reference proteome</keyword>
<proteinExistence type="predicted"/>
<dbReference type="EMBL" id="MU863638">
    <property type="protein sequence ID" value="KAK4100921.1"/>
    <property type="molecule type" value="Genomic_DNA"/>
</dbReference>
<accession>A0AAN6Q4P1</accession>
<feature type="region of interest" description="Disordered" evidence="1">
    <location>
        <begin position="140"/>
        <end position="164"/>
    </location>
</feature>
<evidence type="ECO:0000256" key="1">
    <source>
        <dbReference type="SAM" id="MobiDB-lite"/>
    </source>
</evidence>
<evidence type="ECO:0000313" key="3">
    <source>
        <dbReference type="Proteomes" id="UP001305647"/>
    </source>
</evidence>
<reference evidence="2" key="2">
    <citation type="submission" date="2023-05" db="EMBL/GenBank/DDBJ databases">
        <authorList>
            <consortium name="Lawrence Berkeley National Laboratory"/>
            <person name="Steindorff A."/>
            <person name="Hensen N."/>
            <person name="Bonometti L."/>
            <person name="Westerberg I."/>
            <person name="Brannstrom I.O."/>
            <person name="Guillou S."/>
            <person name="Cros-Aarteil S."/>
            <person name="Calhoun S."/>
            <person name="Haridas S."/>
            <person name="Kuo A."/>
            <person name="Mondo S."/>
            <person name="Pangilinan J."/>
            <person name="Riley R."/>
            <person name="Labutti K."/>
            <person name="Andreopoulos B."/>
            <person name="Lipzen A."/>
            <person name="Chen C."/>
            <person name="Yanf M."/>
            <person name="Daum C."/>
            <person name="Ng V."/>
            <person name="Clum A."/>
            <person name="Ohm R."/>
            <person name="Martin F."/>
            <person name="Silar P."/>
            <person name="Natvig D."/>
            <person name="Lalanne C."/>
            <person name="Gautier V."/>
            <person name="Ament-Velasquez S.L."/>
            <person name="Kruys A."/>
            <person name="Hutchinson M.I."/>
            <person name="Powell A.J."/>
            <person name="Barry K."/>
            <person name="Miller A.N."/>
            <person name="Grigoriev I.V."/>
            <person name="Debuchy R."/>
            <person name="Gladieux P."/>
            <person name="Thoren M.H."/>
            <person name="Johannesson H."/>
        </authorList>
    </citation>
    <scope>NUCLEOTIDE SEQUENCE</scope>
    <source>
        <strain evidence="2">CBS 757.83</strain>
    </source>
</reference>
<name>A0AAN6Q4P1_9PEZI</name>